<feature type="compositionally biased region" description="Low complexity" evidence="9">
    <location>
        <begin position="598"/>
        <end position="615"/>
    </location>
</feature>
<accession>A0ABD2MPR3</accession>
<name>A0ABD2MPR3_9CUCU</name>
<reference evidence="11 12" key="1">
    <citation type="journal article" date="2021" name="BMC Biol.">
        <title>Horizontally acquired antibacterial genes associated with adaptive radiation of ladybird beetles.</title>
        <authorList>
            <person name="Li H.S."/>
            <person name="Tang X.F."/>
            <person name="Huang Y.H."/>
            <person name="Xu Z.Y."/>
            <person name="Chen M.L."/>
            <person name="Du X.Y."/>
            <person name="Qiu B.Y."/>
            <person name="Chen P.T."/>
            <person name="Zhang W."/>
            <person name="Slipinski A."/>
            <person name="Escalona H.E."/>
            <person name="Waterhouse R.M."/>
            <person name="Zwick A."/>
            <person name="Pang H."/>
        </authorList>
    </citation>
    <scope>NUCLEOTIDE SEQUENCE [LARGE SCALE GENOMIC DNA]</scope>
    <source>
        <strain evidence="11">SYSU2018</strain>
    </source>
</reference>
<evidence type="ECO:0000256" key="4">
    <source>
        <dbReference type="ARBA" id="ARBA00023015"/>
    </source>
</evidence>
<proteinExistence type="predicted"/>
<dbReference type="EMBL" id="JABFTP020000021">
    <property type="protein sequence ID" value="KAL3268091.1"/>
    <property type="molecule type" value="Genomic_DNA"/>
</dbReference>
<keyword evidence="4" id="KW-0805">Transcription regulation</keyword>
<evidence type="ECO:0000256" key="8">
    <source>
        <dbReference type="PROSITE-ProRule" id="PRU00176"/>
    </source>
</evidence>
<evidence type="ECO:0000256" key="7">
    <source>
        <dbReference type="ARBA" id="ARBA00023242"/>
    </source>
</evidence>
<organism evidence="11 12">
    <name type="scientific">Cryptolaemus montrouzieri</name>
    <dbReference type="NCBI Taxonomy" id="559131"/>
    <lineage>
        <taxon>Eukaryota</taxon>
        <taxon>Metazoa</taxon>
        <taxon>Ecdysozoa</taxon>
        <taxon>Arthropoda</taxon>
        <taxon>Hexapoda</taxon>
        <taxon>Insecta</taxon>
        <taxon>Pterygota</taxon>
        <taxon>Neoptera</taxon>
        <taxon>Endopterygota</taxon>
        <taxon>Coleoptera</taxon>
        <taxon>Polyphaga</taxon>
        <taxon>Cucujiformia</taxon>
        <taxon>Coccinelloidea</taxon>
        <taxon>Coccinellidae</taxon>
        <taxon>Scymninae</taxon>
        <taxon>Scymnini</taxon>
        <taxon>Cryptolaemus</taxon>
    </lineage>
</organism>
<feature type="region of interest" description="Disordered" evidence="9">
    <location>
        <begin position="344"/>
        <end position="444"/>
    </location>
</feature>
<evidence type="ECO:0000256" key="6">
    <source>
        <dbReference type="ARBA" id="ARBA00023163"/>
    </source>
</evidence>
<protein>
    <recommendedName>
        <fullName evidence="10">RRM domain-containing protein</fullName>
    </recommendedName>
</protein>
<feature type="domain" description="RRM" evidence="10">
    <location>
        <begin position="868"/>
        <end position="951"/>
    </location>
</feature>
<feature type="compositionally biased region" description="Basic and acidic residues" evidence="9">
    <location>
        <begin position="422"/>
        <end position="437"/>
    </location>
</feature>
<feature type="region of interest" description="Disordered" evidence="9">
    <location>
        <begin position="308"/>
        <end position="328"/>
    </location>
</feature>
<dbReference type="PROSITE" id="PS50102">
    <property type="entry name" value="RRM"/>
    <property type="match status" value="1"/>
</dbReference>
<keyword evidence="6" id="KW-0804">Transcription</keyword>
<keyword evidence="2" id="KW-0597">Phosphoprotein</keyword>
<feature type="compositionally biased region" description="Polar residues" evidence="9">
    <location>
        <begin position="642"/>
        <end position="656"/>
    </location>
</feature>
<evidence type="ECO:0000256" key="2">
    <source>
        <dbReference type="ARBA" id="ARBA00022553"/>
    </source>
</evidence>
<keyword evidence="5" id="KW-0010">Activator</keyword>
<dbReference type="InterPro" id="IPR000504">
    <property type="entry name" value="RRM_dom"/>
</dbReference>
<feature type="compositionally biased region" description="Low complexity" evidence="9">
    <location>
        <begin position="789"/>
        <end position="846"/>
    </location>
</feature>
<dbReference type="SMART" id="SM00360">
    <property type="entry name" value="RRM"/>
    <property type="match status" value="1"/>
</dbReference>
<dbReference type="AlphaFoldDB" id="A0ABD2MPR3"/>
<dbReference type="Pfam" id="PF00076">
    <property type="entry name" value="RRM_1"/>
    <property type="match status" value="1"/>
</dbReference>
<evidence type="ECO:0000259" key="10">
    <source>
        <dbReference type="PROSITE" id="PS50102"/>
    </source>
</evidence>
<comment type="subcellular location">
    <subcellularLocation>
        <location evidence="1">Nucleus</location>
    </subcellularLocation>
</comment>
<feature type="region of interest" description="Disordered" evidence="9">
    <location>
        <begin position="592"/>
        <end position="623"/>
    </location>
</feature>
<dbReference type="PANTHER" id="PTHR15528:SF11">
    <property type="entry name" value="FI18188P1"/>
    <property type="match status" value="1"/>
</dbReference>
<evidence type="ECO:0000256" key="5">
    <source>
        <dbReference type="ARBA" id="ARBA00023159"/>
    </source>
</evidence>
<keyword evidence="3 8" id="KW-0694">RNA-binding</keyword>
<evidence type="ECO:0000256" key="3">
    <source>
        <dbReference type="ARBA" id="ARBA00022884"/>
    </source>
</evidence>
<keyword evidence="12" id="KW-1185">Reference proteome</keyword>
<dbReference type="Proteomes" id="UP001516400">
    <property type="component" value="Unassembled WGS sequence"/>
</dbReference>
<feature type="region of interest" description="Disordered" evidence="9">
    <location>
        <begin position="641"/>
        <end position="663"/>
    </location>
</feature>
<comment type="caution">
    <text evidence="11">The sequence shown here is derived from an EMBL/GenBank/DDBJ whole genome shotgun (WGS) entry which is preliminary data.</text>
</comment>
<evidence type="ECO:0000256" key="9">
    <source>
        <dbReference type="SAM" id="MobiDB-lite"/>
    </source>
</evidence>
<dbReference type="SUPFAM" id="SSF54928">
    <property type="entry name" value="RNA-binding domain, RBD"/>
    <property type="match status" value="1"/>
</dbReference>
<dbReference type="PANTHER" id="PTHR15528">
    <property type="entry name" value="PEROXISOME PROLIFERATOR ACTIVATED RECEPTOR GAMMA COACTIVATOR 1 PGC-1 -RELATED"/>
    <property type="match status" value="1"/>
</dbReference>
<dbReference type="Gene3D" id="3.30.70.330">
    <property type="match status" value="1"/>
</dbReference>
<feature type="compositionally biased region" description="Basic and acidic residues" evidence="9">
    <location>
        <begin position="392"/>
        <end position="401"/>
    </location>
</feature>
<dbReference type="GO" id="GO:0003723">
    <property type="term" value="F:RNA binding"/>
    <property type="evidence" value="ECO:0007669"/>
    <property type="project" value="UniProtKB-UniRule"/>
</dbReference>
<feature type="compositionally biased region" description="Polar residues" evidence="9">
    <location>
        <begin position="369"/>
        <end position="380"/>
    </location>
</feature>
<dbReference type="InterPro" id="IPR012677">
    <property type="entry name" value="Nucleotide-bd_a/b_plait_sf"/>
</dbReference>
<evidence type="ECO:0000313" key="12">
    <source>
        <dbReference type="Proteomes" id="UP001516400"/>
    </source>
</evidence>
<dbReference type="InterPro" id="IPR035979">
    <property type="entry name" value="RBD_domain_sf"/>
</dbReference>
<dbReference type="GO" id="GO:0005634">
    <property type="term" value="C:nucleus"/>
    <property type="evidence" value="ECO:0007669"/>
    <property type="project" value="UniProtKB-SubCell"/>
</dbReference>
<feature type="region of interest" description="Disordered" evidence="9">
    <location>
        <begin position="777"/>
        <end position="856"/>
    </location>
</feature>
<sequence length="993" mass="111636">MMDTDILFRDVRRFNSDYNNMPSLIASDSVDSTSCDGVDNETFTSGLCSWNYNSGTVNDLELILGSFGFDPISDDDFRSTVGEWENTVPENVATLDVKPLFPELQALNQETDGIAHDTKSFLPDLDILKEETDSIGERKPLLDEFDILKEDTNNIKKLEKTEPNTSNIDTHYNVEQMKNDIPELFEITSVPFFDYSDLPEDTATNSLLANDLPANLDLCSFINGDDIIVPSEVNVPKDVTTPEENKIEDNKEVKTKLIPSEVNVPNNVTTKDTKIKNNKEVLKPKFKAGRKRIDLKARKYIVDEELAEEEEEEHVDVETISENGNNPVLEARDLDSLLEQFEASEVNNEEPTSDQIVTNDVVPKKEKPTVNSSKISNDHISSTKKNKQNNKKSNEQNKKQAEGALPDASMRAETSSPAPQKVHLEPKYVNKKTEQKKGKVQSLKPSNNKQIIEALPQELINRIKESGKRKRIAIIDPVPNSGIKKRKIQESAAVVQAPSNAVSDQIKFARYSVELDHNYCATAPQYPIKRTPKKDSGYLTPEEEEKVIHNQPVVKNADGKLMISLLKVNTIRSNLEENKKKKLNIEEYKKRRQGILNTPTSSQSNSPMSSTCSSPLPEDENTKRLKHEEKLRKMALELLSTPPKSCSNTPKSTPNNPVVLPKRAIVQPPPDMDVITYVSIGVNTDISGTNPLTQAAEKLEEIKPLLQNASVKISSNSLINSLIQNIPKVIQTDAAATPAIAKCEHGEDKTVIYLPKNRKLPQTADVSVQTSLTLLEDNKRRYRRRRDSSSSTSSSSSGVRSSVRSNKSQGSKYSKSSRSFRSTSTSSSSSSSTSRSSIRTRSRSPSPQVRRKKQTYDREYVQEVEERRVVYVGKIAPKTTKQDLYRRFSRFGPIKTISLHFRDHGDNYGFVTFEHNLDAYEAIEHGNDDPYDIQYDLSFGGRRLFCKTTYSDLDNMRDDSGYGGFISSSKSSSGDSFDRLLKEMQEKLKRRKV</sequence>
<evidence type="ECO:0000256" key="1">
    <source>
        <dbReference type="ARBA" id="ARBA00004123"/>
    </source>
</evidence>
<gene>
    <name evidence="11" type="ORF">HHI36_007218</name>
</gene>
<dbReference type="InterPro" id="IPR034605">
    <property type="entry name" value="PGC-1"/>
</dbReference>
<keyword evidence="7" id="KW-0539">Nucleus</keyword>
<evidence type="ECO:0000313" key="11">
    <source>
        <dbReference type="EMBL" id="KAL3268091.1"/>
    </source>
</evidence>